<evidence type="ECO:0000259" key="2">
    <source>
        <dbReference type="Pfam" id="PF13542"/>
    </source>
</evidence>
<feature type="domain" description="Transposase IS204/IS1001/IS1096/IS1165 DDE" evidence="1">
    <location>
        <begin position="118"/>
        <end position="364"/>
    </location>
</feature>
<dbReference type="InterPro" id="IPR032877">
    <property type="entry name" value="Transposase_HTH"/>
</dbReference>
<organism evidence="5 6">
    <name type="scientific">Lactobacillus selangorensis</name>
    <dbReference type="NCBI Taxonomy" id="81857"/>
    <lineage>
        <taxon>Bacteria</taxon>
        <taxon>Bacillati</taxon>
        <taxon>Bacillota</taxon>
        <taxon>Bacilli</taxon>
        <taxon>Lactobacillales</taxon>
        <taxon>Lactobacillaceae</taxon>
        <taxon>Lactobacillus</taxon>
    </lineage>
</organism>
<dbReference type="Proteomes" id="UP000051645">
    <property type="component" value="Unassembled WGS sequence"/>
</dbReference>
<dbReference type="PANTHER" id="PTHR33498">
    <property type="entry name" value="TRANSPOSASE FOR INSERTION SEQUENCE ELEMENT IS1557"/>
    <property type="match status" value="1"/>
</dbReference>
<dbReference type="Proteomes" id="UP000051751">
    <property type="component" value="Unassembled WGS sequence"/>
</dbReference>
<keyword evidence="6" id="KW-1185">Reference proteome</keyword>
<evidence type="ECO:0000259" key="1">
    <source>
        <dbReference type="Pfam" id="PF01610"/>
    </source>
</evidence>
<gene>
    <name evidence="4" type="ORF">IV38_GL001289</name>
    <name evidence="5" type="ORF">IV40_GL000596</name>
</gene>
<feature type="domain" description="Transposase IS204/IS1001/IS1096/IS1165 zinc-finger" evidence="3">
    <location>
        <begin position="3"/>
        <end position="46"/>
    </location>
</feature>
<accession>A0A0R2FKD2</accession>
<comment type="caution">
    <text evidence="5">The sequence shown here is derived from an EMBL/GenBank/DDBJ whole genome shotgun (WGS) entry which is preliminary data.</text>
</comment>
<evidence type="ECO:0000259" key="3">
    <source>
        <dbReference type="Pfam" id="PF14690"/>
    </source>
</evidence>
<dbReference type="Pfam" id="PF14690">
    <property type="entry name" value="Zn_ribbon_ISL3"/>
    <property type="match status" value="1"/>
</dbReference>
<dbReference type="RefSeq" id="WP_420843267.1">
    <property type="nucleotide sequence ID" value="NZ_JQAT01000002.1"/>
</dbReference>
<feature type="domain" description="Transposase IS204/IS1001/IS1096/IS1165 helix-turn-helix" evidence="2">
    <location>
        <begin position="53"/>
        <end position="99"/>
    </location>
</feature>
<dbReference type="Pfam" id="PF01610">
    <property type="entry name" value="DDE_Tnp_ISL3"/>
    <property type="match status" value="1"/>
</dbReference>
<dbReference type="EMBL" id="JQAZ01000014">
    <property type="protein sequence ID" value="KRN29075.1"/>
    <property type="molecule type" value="Genomic_DNA"/>
</dbReference>
<dbReference type="EMBL" id="JQAT01000002">
    <property type="protein sequence ID" value="KRN29073.1"/>
    <property type="molecule type" value="Genomic_DNA"/>
</dbReference>
<evidence type="ECO:0000313" key="7">
    <source>
        <dbReference type="Proteomes" id="UP000051751"/>
    </source>
</evidence>
<dbReference type="NCBIfam" id="NF033550">
    <property type="entry name" value="transpos_ISL3"/>
    <property type="match status" value="1"/>
</dbReference>
<proteinExistence type="predicted"/>
<evidence type="ECO:0000313" key="5">
    <source>
        <dbReference type="EMBL" id="KRN29075.1"/>
    </source>
</evidence>
<dbReference type="AlphaFoldDB" id="A0A0R2FKD2"/>
<name>A0A0R2FKD2_9LACO</name>
<evidence type="ECO:0000313" key="6">
    <source>
        <dbReference type="Proteomes" id="UP000051645"/>
    </source>
</evidence>
<protein>
    <submittedName>
        <fullName evidence="5">Transposase</fullName>
    </submittedName>
</protein>
<dbReference type="InterPro" id="IPR029261">
    <property type="entry name" value="Transposase_Znf"/>
</dbReference>
<dbReference type="InterPro" id="IPR047951">
    <property type="entry name" value="Transpos_ISL3"/>
</dbReference>
<dbReference type="PATRIC" id="fig|81857.3.peg.1295"/>
<dbReference type="PANTHER" id="PTHR33498:SF1">
    <property type="entry name" value="TRANSPOSASE FOR INSERTION SEQUENCE ELEMENT IS1557"/>
    <property type="match status" value="1"/>
</dbReference>
<dbReference type="InterPro" id="IPR002560">
    <property type="entry name" value="Transposase_DDE"/>
</dbReference>
<reference evidence="6 7" key="1">
    <citation type="journal article" date="2015" name="Genome Announc.">
        <title>Expanding the biotechnology potential of lactobacilli through comparative genomics of 213 strains and associated genera.</title>
        <authorList>
            <person name="Sun Z."/>
            <person name="Harris H.M."/>
            <person name="McCann A."/>
            <person name="Guo C."/>
            <person name="Argimon S."/>
            <person name="Zhang W."/>
            <person name="Yang X."/>
            <person name="Jeffery I.B."/>
            <person name="Cooney J.C."/>
            <person name="Kagawa T.F."/>
            <person name="Liu W."/>
            <person name="Song Y."/>
            <person name="Salvetti E."/>
            <person name="Wrobel A."/>
            <person name="Rasinkangas P."/>
            <person name="Parkhill J."/>
            <person name="Rea M.C."/>
            <person name="O'Sullivan O."/>
            <person name="Ritari J."/>
            <person name="Douillard F.P."/>
            <person name="Paul Ross R."/>
            <person name="Yang R."/>
            <person name="Briner A.E."/>
            <person name="Felis G.E."/>
            <person name="de Vos W.M."/>
            <person name="Barrangou R."/>
            <person name="Klaenhammer T.R."/>
            <person name="Caufield P.W."/>
            <person name="Cui Y."/>
            <person name="Zhang H."/>
            <person name="O'Toole P.W."/>
        </authorList>
    </citation>
    <scope>NUCLEOTIDE SEQUENCE [LARGE SCALE GENOMIC DNA]</scope>
    <source>
        <strain evidence="4 7">ATCC BAA-66</strain>
        <strain evidence="5 6">DSM 13344</strain>
    </source>
</reference>
<evidence type="ECO:0000313" key="4">
    <source>
        <dbReference type="EMBL" id="KRN29073.1"/>
    </source>
</evidence>
<dbReference type="Pfam" id="PF13542">
    <property type="entry name" value="HTH_Tnp_ISL3"/>
    <property type="match status" value="1"/>
</dbReference>
<sequence>MTVCSYCHQRTIVRNGHKTITIRFPKINEYPVLLKLKKQRFLCQSCHHTMIAQTTLVRPNHQISENTRQAILLKLTEDRTIENIAQEFNVSPVSVNRIMGELKDDLKPHYDQLPTVLCFDELRSIGHQMSFIASNGQTHEPILMLPTRFNKDIYQYFINHYSLSSREEVTHVVVDFNAQYQSVIRQLFPNAQIVADNFHLVQMAQRALNQSRVQLMKHYNVDSSEYRLLKFHWRLFLMNYDRLEKNKPQWFPHLHDHLTQEAVVARGLNLDETFANTYRIAHEIIESCQKRNWNQFAQALSETATVNPLLKTVTNTFKKQRKPIQNMMSCTYSNGPLEGVNREIKQIKRTAYGYRNWNHFRLRIQIQFKIKIKKRRPIRK</sequence>